<proteinExistence type="inferred from homology"/>
<evidence type="ECO:0000256" key="3">
    <source>
        <dbReference type="SAM" id="Phobius"/>
    </source>
</evidence>
<dbReference type="PANTHER" id="PTHR13234">
    <property type="entry name" value="GAMMA-INTERFERON INDUCIBLE LYSOSOMAL THIOL REDUCTASE GILT"/>
    <property type="match status" value="1"/>
</dbReference>
<sequence>MVSVSVSPKPAITIVMALVLFFIFIYESKSSDEISPLFVADKNNNKVNLSVYYESLCQPCATFIIKNLYEIFNTNLISIVNLQLVPYANSHVNLTNNSISCQNGQDECILNSLESCAMNLWSDVGKYYGLIYCFEFLAIEGRSNKWQDCFDQLGLPLSSILNCSRGNGTELAKKYIKETTKLNPPHSFLPWVVINNQPIAQDYANFTYFVCKAYKGIAVPDACNPIR</sequence>
<evidence type="ECO:0000256" key="2">
    <source>
        <dbReference type="ARBA" id="ARBA00023180"/>
    </source>
</evidence>
<dbReference type="GeneID" id="107475405"/>
<dbReference type="PANTHER" id="PTHR13234:SF27">
    <property type="entry name" value="GAMMA INTERFERON INDUCIBLE LYSOSOMAL THIOL REDUCTASE"/>
    <property type="match status" value="1"/>
</dbReference>
<keyword evidence="4" id="KW-1185">Reference proteome</keyword>
<evidence type="ECO:0000313" key="5">
    <source>
        <dbReference type="RefSeq" id="XP_015950520.1"/>
    </source>
</evidence>
<reference evidence="5" key="2">
    <citation type="submission" date="2025-08" db="UniProtKB">
        <authorList>
            <consortium name="RefSeq"/>
        </authorList>
    </citation>
    <scope>IDENTIFICATION</scope>
    <source>
        <tissue evidence="5">Whole plant</tissue>
    </source>
</reference>
<dbReference type="Pfam" id="PF03227">
    <property type="entry name" value="GILT"/>
    <property type="match status" value="1"/>
</dbReference>
<reference evidence="4" key="1">
    <citation type="journal article" date="2016" name="Nat. Genet.">
        <title>The genome sequences of Arachis duranensis and Arachis ipaensis, the diploid ancestors of cultivated peanut.</title>
        <authorList>
            <person name="Bertioli D.J."/>
            <person name="Cannon S.B."/>
            <person name="Froenicke L."/>
            <person name="Huang G."/>
            <person name="Farmer A.D."/>
            <person name="Cannon E.K."/>
            <person name="Liu X."/>
            <person name="Gao D."/>
            <person name="Clevenger J."/>
            <person name="Dash S."/>
            <person name="Ren L."/>
            <person name="Moretzsohn M.C."/>
            <person name="Shirasawa K."/>
            <person name="Huang W."/>
            <person name="Vidigal B."/>
            <person name="Abernathy B."/>
            <person name="Chu Y."/>
            <person name="Niederhuth C.E."/>
            <person name="Umale P."/>
            <person name="Araujo A.C."/>
            <person name="Kozik A."/>
            <person name="Kim K.D."/>
            <person name="Burow M.D."/>
            <person name="Varshney R.K."/>
            <person name="Wang X."/>
            <person name="Zhang X."/>
            <person name="Barkley N."/>
            <person name="Guimaraes P.M."/>
            <person name="Isobe S."/>
            <person name="Guo B."/>
            <person name="Liao B."/>
            <person name="Stalker H.T."/>
            <person name="Schmitz R.J."/>
            <person name="Scheffler B.E."/>
            <person name="Leal-Bertioli S.C."/>
            <person name="Xun X."/>
            <person name="Jackson S.A."/>
            <person name="Michelmore R."/>
            <person name="Ozias-Akins P."/>
        </authorList>
    </citation>
    <scope>NUCLEOTIDE SEQUENCE [LARGE SCALE GENOMIC DNA]</scope>
    <source>
        <strain evidence="4">cv. V14167</strain>
    </source>
</reference>
<protein>
    <submittedName>
        <fullName evidence="5">Gamma-interferon-responsive lysosomal thiol protein-like</fullName>
    </submittedName>
</protein>
<evidence type="ECO:0000313" key="4">
    <source>
        <dbReference type="Proteomes" id="UP000515211"/>
    </source>
</evidence>
<gene>
    <name evidence="5" type="primary">LOC107475405</name>
</gene>
<dbReference type="InterPro" id="IPR004911">
    <property type="entry name" value="Interferon-induced_GILT"/>
</dbReference>
<dbReference type="GO" id="GO:0016671">
    <property type="term" value="F:oxidoreductase activity, acting on a sulfur group of donors, disulfide as acceptor"/>
    <property type="evidence" value="ECO:0007669"/>
    <property type="project" value="InterPro"/>
</dbReference>
<comment type="similarity">
    <text evidence="1">Belongs to the GILT family.</text>
</comment>
<dbReference type="RefSeq" id="XP_015950520.1">
    <property type="nucleotide sequence ID" value="XM_016095034.3"/>
</dbReference>
<keyword evidence="2" id="KW-0325">Glycoprotein</keyword>
<dbReference type="OrthoDB" id="958254at2759"/>
<keyword evidence="3" id="KW-0812">Transmembrane</keyword>
<dbReference type="Proteomes" id="UP000515211">
    <property type="component" value="Chromosome 2"/>
</dbReference>
<accession>A0A6P4CFT0</accession>
<keyword evidence="3" id="KW-1133">Transmembrane helix</keyword>
<dbReference type="KEGG" id="adu:107475405"/>
<keyword evidence="3" id="KW-0472">Membrane</keyword>
<feature type="transmembrane region" description="Helical" evidence="3">
    <location>
        <begin position="6"/>
        <end position="26"/>
    </location>
</feature>
<evidence type="ECO:0000256" key="1">
    <source>
        <dbReference type="ARBA" id="ARBA00005679"/>
    </source>
</evidence>
<organism evidence="4 5">
    <name type="scientific">Arachis duranensis</name>
    <name type="common">Wild peanut</name>
    <dbReference type="NCBI Taxonomy" id="130453"/>
    <lineage>
        <taxon>Eukaryota</taxon>
        <taxon>Viridiplantae</taxon>
        <taxon>Streptophyta</taxon>
        <taxon>Embryophyta</taxon>
        <taxon>Tracheophyta</taxon>
        <taxon>Spermatophyta</taxon>
        <taxon>Magnoliopsida</taxon>
        <taxon>eudicotyledons</taxon>
        <taxon>Gunneridae</taxon>
        <taxon>Pentapetalae</taxon>
        <taxon>rosids</taxon>
        <taxon>fabids</taxon>
        <taxon>Fabales</taxon>
        <taxon>Fabaceae</taxon>
        <taxon>Papilionoideae</taxon>
        <taxon>50 kb inversion clade</taxon>
        <taxon>dalbergioids sensu lato</taxon>
        <taxon>Dalbergieae</taxon>
        <taxon>Pterocarpus clade</taxon>
        <taxon>Arachis</taxon>
    </lineage>
</organism>
<dbReference type="AlphaFoldDB" id="A0A6P4CFT0"/>
<name>A0A6P4CFT0_ARADU</name>